<dbReference type="Proteomes" id="UP000593560">
    <property type="component" value="Unassembled WGS sequence"/>
</dbReference>
<organism evidence="1 2">
    <name type="scientific">Gossypium harknessii</name>
    <dbReference type="NCBI Taxonomy" id="34285"/>
    <lineage>
        <taxon>Eukaryota</taxon>
        <taxon>Viridiplantae</taxon>
        <taxon>Streptophyta</taxon>
        <taxon>Embryophyta</taxon>
        <taxon>Tracheophyta</taxon>
        <taxon>Spermatophyta</taxon>
        <taxon>Magnoliopsida</taxon>
        <taxon>eudicotyledons</taxon>
        <taxon>Gunneridae</taxon>
        <taxon>Pentapetalae</taxon>
        <taxon>rosids</taxon>
        <taxon>malvids</taxon>
        <taxon>Malvales</taxon>
        <taxon>Malvaceae</taxon>
        <taxon>Malvoideae</taxon>
        <taxon>Gossypium</taxon>
    </lineage>
</organism>
<protein>
    <submittedName>
        <fullName evidence="1">Uncharacterized protein</fullName>
    </submittedName>
</protein>
<gene>
    <name evidence="1" type="ORF">Gohar_003809</name>
</gene>
<name>A0A7J9I6B8_9ROSI</name>
<evidence type="ECO:0000313" key="1">
    <source>
        <dbReference type="EMBL" id="MBA0817448.1"/>
    </source>
</evidence>
<dbReference type="OrthoDB" id="989156at2759"/>
<keyword evidence="2" id="KW-1185">Reference proteome</keyword>
<comment type="caution">
    <text evidence="1">The sequence shown here is derived from an EMBL/GenBank/DDBJ whole genome shotgun (WGS) entry which is preliminary data.</text>
</comment>
<accession>A0A7J9I6B8</accession>
<reference evidence="1 2" key="1">
    <citation type="journal article" date="2019" name="Genome Biol. Evol.">
        <title>Insights into the evolution of the New World diploid cottons (Gossypium, subgenus Houzingenia) based on genome sequencing.</title>
        <authorList>
            <person name="Grover C.E."/>
            <person name="Arick M.A. 2nd"/>
            <person name="Thrash A."/>
            <person name="Conover J.L."/>
            <person name="Sanders W.S."/>
            <person name="Peterson D.G."/>
            <person name="Frelichowski J.E."/>
            <person name="Scheffler J.A."/>
            <person name="Scheffler B.E."/>
            <person name="Wendel J.F."/>
        </authorList>
    </citation>
    <scope>NUCLEOTIDE SEQUENCE [LARGE SCALE GENOMIC DNA]</scope>
    <source>
        <strain evidence="1">0</strain>
        <tissue evidence="1">Leaf</tissue>
    </source>
</reference>
<sequence length="42" mass="5057">MHPLEEFAGFDLATSRYEKKSRRLRPKYLWVGHLSQSTRAHR</sequence>
<dbReference type="EMBL" id="JABFAD010017389">
    <property type="protein sequence ID" value="MBA0817448.1"/>
    <property type="molecule type" value="Genomic_DNA"/>
</dbReference>
<dbReference type="AlphaFoldDB" id="A0A7J9I6B8"/>
<evidence type="ECO:0000313" key="2">
    <source>
        <dbReference type="Proteomes" id="UP000593560"/>
    </source>
</evidence>
<proteinExistence type="predicted"/>